<dbReference type="STRING" id="42249.A0A317SS48"/>
<dbReference type="Proteomes" id="UP000246991">
    <property type="component" value="Unassembled WGS sequence"/>
</dbReference>
<evidence type="ECO:0000313" key="3">
    <source>
        <dbReference type="Proteomes" id="UP000246991"/>
    </source>
</evidence>
<gene>
    <name evidence="2" type="ORF">C7212DRAFT_343523</name>
</gene>
<reference evidence="2 3" key="1">
    <citation type="submission" date="2018-03" db="EMBL/GenBank/DDBJ databases">
        <title>Genomes of Pezizomycetes fungi and the evolution of truffles.</title>
        <authorList>
            <person name="Murat C."/>
            <person name="Payen T."/>
            <person name="Noel B."/>
            <person name="Kuo A."/>
            <person name="Martin F.M."/>
        </authorList>
    </citation>
    <scope>NUCLEOTIDE SEQUENCE [LARGE SCALE GENOMIC DNA]</scope>
    <source>
        <strain evidence="2">091103-1</strain>
    </source>
</reference>
<keyword evidence="3" id="KW-1185">Reference proteome</keyword>
<organism evidence="2 3">
    <name type="scientific">Tuber magnatum</name>
    <name type="common">white Piedmont truffle</name>
    <dbReference type="NCBI Taxonomy" id="42249"/>
    <lineage>
        <taxon>Eukaryota</taxon>
        <taxon>Fungi</taxon>
        <taxon>Dikarya</taxon>
        <taxon>Ascomycota</taxon>
        <taxon>Pezizomycotina</taxon>
        <taxon>Pezizomycetes</taxon>
        <taxon>Pezizales</taxon>
        <taxon>Tuberaceae</taxon>
        <taxon>Tuber</taxon>
    </lineage>
</organism>
<feature type="compositionally biased region" description="Acidic residues" evidence="1">
    <location>
        <begin position="47"/>
        <end position="57"/>
    </location>
</feature>
<dbReference type="EMBL" id="PYWC01000024">
    <property type="protein sequence ID" value="PWW77325.1"/>
    <property type="molecule type" value="Genomic_DNA"/>
</dbReference>
<name>A0A317SS48_9PEZI</name>
<sequence>MYAFGDREGFRDGCRRAVLQDRGEAYDVDKYNEYHGGDGGDVGKGEEWEEEGEEEWESGWGDALPEKIVELMHATRVSTIQSLLSVAEHFRNLYLGSDIKCKLHKKCFCDTGSSLTCDAAVLGSLFQLEAALGIFPVPSPPYGGFSVEGLAAMMKGLKCSVDVPMGHGECAIGEQVIKMVDEVLASVDRLDIWDWAGDADAEGERRRERSSTFTLVDKEGGGHLSVREKHST</sequence>
<evidence type="ECO:0000256" key="1">
    <source>
        <dbReference type="SAM" id="MobiDB-lite"/>
    </source>
</evidence>
<dbReference type="OrthoDB" id="5275938at2759"/>
<accession>A0A317SS48</accession>
<evidence type="ECO:0000313" key="2">
    <source>
        <dbReference type="EMBL" id="PWW77325.1"/>
    </source>
</evidence>
<comment type="caution">
    <text evidence="2">The sequence shown here is derived from an EMBL/GenBank/DDBJ whole genome shotgun (WGS) entry which is preliminary data.</text>
</comment>
<proteinExistence type="predicted"/>
<protein>
    <submittedName>
        <fullName evidence="2">Uncharacterized protein</fullName>
    </submittedName>
</protein>
<dbReference type="AlphaFoldDB" id="A0A317SS48"/>
<feature type="compositionally biased region" description="Basic and acidic residues" evidence="1">
    <location>
        <begin position="33"/>
        <end position="46"/>
    </location>
</feature>
<feature type="region of interest" description="Disordered" evidence="1">
    <location>
        <begin position="33"/>
        <end position="59"/>
    </location>
</feature>